<reference evidence="1 2" key="1">
    <citation type="submission" date="2024-09" db="EMBL/GenBank/DDBJ databases">
        <authorList>
            <person name="Salinas-Garcia M.A."/>
            <person name="Prieme A."/>
        </authorList>
    </citation>
    <scope>NUCLEOTIDE SEQUENCE [LARGE SCALE GENOMIC DNA]</scope>
    <source>
        <strain evidence="1 2">DSM 21081</strain>
    </source>
</reference>
<accession>A0ABV4URK1</accession>
<evidence type="ECO:0000313" key="1">
    <source>
        <dbReference type="EMBL" id="MFB0835689.1"/>
    </source>
</evidence>
<proteinExistence type="predicted"/>
<dbReference type="RefSeq" id="WP_373972866.1">
    <property type="nucleotide sequence ID" value="NZ_JBHDLJ010000013.1"/>
</dbReference>
<comment type="caution">
    <text evidence="1">The sequence shown here is derived from an EMBL/GenBank/DDBJ whole genome shotgun (WGS) entry which is preliminary data.</text>
</comment>
<dbReference type="EMBL" id="JBHDLJ010000013">
    <property type="protein sequence ID" value="MFB0835689.1"/>
    <property type="molecule type" value="Genomic_DNA"/>
</dbReference>
<evidence type="ECO:0008006" key="3">
    <source>
        <dbReference type="Google" id="ProtNLM"/>
    </source>
</evidence>
<name>A0ABV4URK1_9MICC</name>
<protein>
    <recommendedName>
        <fullName evidence="3">Phytanoyl-CoA dioxygenase (PhyH)</fullName>
    </recommendedName>
</protein>
<sequence>MDAVPPRHRPRAEALLARLAEHGCARPLLGPTVPGSDYERAWETRFRLAAALEAFPEALSAVSWTSHTHDPLPVPRSGHSAPEAVLTALAGGMRHPLPVHQWGPGPETLAGTAAARQDVFPYWENPGFLAHAGREHLVCGMDPDDGSLSLKEAARRLADAGHTRFFVKGARSKSLVLTGTHHPHRGFAPDDEDAGWELVRLEGRGATLVLQPFLPMTHEYRFTVVAGVPVSGAGRVLEHTPFDSTGKRFETVLREVPGAPLEELS</sequence>
<evidence type="ECO:0000313" key="2">
    <source>
        <dbReference type="Proteomes" id="UP001575652"/>
    </source>
</evidence>
<gene>
    <name evidence="1" type="ORF">ACETWP_13945</name>
</gene>
<keyword evidence="2" id="KW-1185">Reference proteome</keyword>
<organism evidence="1 2">
    <name type="scientific">Arthrobacter halodurans</name>
    <dbReference type="NCBI Taxonomy" id="516699"/>
    <lineage>
        <taxon>Bacteria</taxon>
        <taxon>Bacillati</taxon>
        <taxon>Actinomycetota</taxon>
        <taxon>Actinomycetes</taxon>
        <taxon>Micrococcales</taxon>
        <taxon>Micrococcaceae</taxon>
        <taxon>Arthrobacter</taxon>
    </lineage>
</organism>
<dbReference type="Proteomes" id="UP001575652">
    <property type="component" value="Unassembled WGS sequence"/>
</dbReference>